<dbReference type="EMBL" id="JAUSTI010000001">
    <property type="protein sequence ID" value="MDQ0168780.1"/>
    <property type="molecule type" value="Genomic_DNA"/>
</dbReference>
<protein>
    <submittedName>
        <fullName evidence="1">Phage-related protein</fullName>
    </submittedName>
</protein>
<dbReference type="Proteomes" id="UP001233836">
    <property type="component" value="Unassembled WGS sequence"/>
</dbReference>
<proteinExistence type="predicted"/>
<accession>A0ABT9W7E8</accession>
<organism evidence="1 2">
    <name type="scientific">Paenibacillus tundrae</name>
    <dbReference type="NCBI Taxonomy" id="528187"/>
    <lineage>
        <taxon>Bacteria</taxon>
        <taxon>Bacillati</taxon>
        <taxon>Bacillota</taxon>
        <taxon>Bacilli</taxon>
        <taxon>Bacillales</taxon>
        <taxon>Paenibacillaceae</taxon>
        <taxon>Paenibacillus</taxon>
    </lineage>
</organism>
<comment type="caution">
    <text evidence="1">The sequence shown here is derived from an EMBL/GenBank/DDBJ whole genome shotgun (WGS) entry which is preliminary data.</text>
</comment>
<evidence type="ECO:0000313" key="1">
    <source>
        <dbReference type="EMBL" id="MDQ0168780.1"/>
    </source>
</evidence>
<sequence>MFNAKRGEITLEFADMPGKYYRAVYNGTLALGATGSREINVELKMNDPWPTGAEKVTEVEITRSPETITVESAADVSAQPVITLTNTGTTTIRSFRITNEYTL</sequence>
<keyword evidence="2" id="KW-1185">Reference proteome</keyword>
<evidence type="ECO:0000313" key="2">
    <source>
        <dbReference type="Proteomes" id="UP001233836"/>
    </source>
</evidence>
<reference evidence="1 2" key="1">
    <citation type="submission" date="2023-07" db="EMBL/GenBank/DDBJ databases">
        <title>Sorghum-associated microbial communities from plants grown in Nebraska, USA.</title>
        <authorList>
            <person name="Schachtman D."/>
        </authorList>
    </citation>
    <scope>NUCLEOTIDE SEQUENCE [LARGE SCALE GENOMIC DNA]</scope>
    <source>
        <strain evidence="1 2">DS1314</strain>
    </source>
</reference>
<name>A0ABT9W7E8_9BACL</name>
<gene>
    <name evidence="1" type="ORF">J2T19_000217</name>
</gene>